<evidence type="ECO:0000256" key="3">
    <source>
        <dbReference type="ARBA" id="ARBA00023163"/>
    </source>
</evidence>
<dbReference type="SUPFAM" id="SSF48498">
    <property type="entry name" value="Tetracyclin repressor-like, C-terminal domain"/>
    <property type="match status" value="1"/>
</dbReference>
<evidence type="ECO:0000259" key="4">
    <source>
        <dbReference type="PROSITE" id="PS50977"/>
    </source>
</evidence>
<dbReference type="InterPro" id="IPR001647">
    <property type="entry name" value="HTH_TetR"/>
</dbReference>
<feature type="domain" description="HTH tetR-type" evidence="4">
    <location>
        <begin position="9"/>
        <end position="69"/>
    </location>
</feature>
<dbReference type="InterPro" id="IPR036271">
    <property type="entry name" value="Tet_transcr_reg_TetR-rel_C_sf"/>
</dbReference>
<dbReference type="EMBL" id="UOFI01000114">
    <property type="protein sequence ID" value="VAW67918.1"/>
    <property type="molecule type" value="Genomic_DNA"/>
</dbReference>
<accession>A0A3B0XHY9</accession>
<name>A0A3B0XHY9_9ZZZZ</name>
<reference evidence="5" key="1">
    <citation type="submission" date="2018-06" db="EMBL/GenBank/DDBJ databases">
        <authorList>
            <person name="Zhirakovskaya E."/>
        </authorList>
    </citation>
    <scope>NUCLEOTIDE SEQUENCE</scope>
</reference>
<sequence length="196" mass="21008">MASSPTKKQETRKRILDAASQGFRRSGYAGIGVDGIAKAAGVTSGAFYAHFGSKDNTFRAALEFGLDEVIEALPKFQNESGEEWVKDFVDYYIGKAHRKDLACGCAMTTLSPEVVRADPKIHSVYETRMKKIVNLLADGLEGSSRDECISRAWGLLAVLTGGLTMARAVKTSKSAEEIAASICIVAISVAGNTKKP</sequence>
<keyword evidence="2" id="KW-0238">DNA-binding</keyword>
<keyword evidence="1" id="KW-0805">Transcription regulation</keyword>
<gene>
    <name evidence="5" type="ORF">MNBD_GAMMA09-1758</name>
</gene>
<dbReference type="PROSITE" id="PS50977">
    <property type="entry name" value="HTH_TETR_2"/>
    <property type="match status" value="1"/>
</dbReference>
<dbReference type="SUPFAM" id="SSF46689">
    <property type="entry name" value="Homeodomain-like"/>
    <property type="match status" value="1"/>
</dbReference>
<dbReference type="Pfam" id="PF00440">
    <property type="entry name" value="TetR_N"/>
    <property type="match status" value="1"/>
</dbReference>
<dbReference type="PRINTS" id="PR00455">
    <property type="entry name" value="HTHTETR"/>
</dbReference>
<organism evidence="5">
    <name type="scientific">hydrothermal vent metagenome</name>
    <dbReference type="NCBI Taxonomy" id="652676"/>
    <lineage>
        <taxon>unclassified sequences</taxon>
        <taxon>metagenomes</taxon>
        <taxon>ecological metagenomes</taxon>
    </lineage>
</organism>
<dbReference type="InterPro" id="IPR009057">
    <property type="entry name" value="Homeodomain-like_sf"/>
</dbReference>
<dbReference type="PANTHER" id="PTHR47506">
    <property type="entry name" value="TRANSCRIPTIONAL REGULATORY PROTEIN"/>
    <property type="match status" value="1"/>
</dbReference>
<dbReference type="AlphaFoldDB" id="A0A3B0XHY9"/>
<dbReference type="PANTHER" id="PTHR47506:SF7">
    <property type="entry name" value="TRANSCRIPTIONAL REGULATORY PROTEIN"/>
    <property type="match status" value="1"/>
</dbReference>
<proteinExistence type="predicted"/>
<dbReference type="GO" id="GO:0003677">
    <property type="term" value="F:DNA binding"/>
    <property type="evidence" value="ECO:0007669"/>
    <property type="project" value="UniProtKB-KW"/>
</dbReference>
<dbReference type="Gene3D" id="1.10.357.10">
    <property type="entry name" value="Tetracycline Repressor, domain 2"/>
    <property type="match status" value="1"/>
</dbReference>
<evidence type="ECO:0000256" key="2">
    <source>
        <dbReference type="ARBA" id="ARBA00023125"/>
    </source>
</evidence>
<keyword evidence="3" id="KW-0804">Transcription</keyword>
<dbReference type="Gene3D" id="1.10.10.60">
    <property type="entry name" value="Homeodomain-like"/>
    <property type="match status" value="1"/>
</dbReference>
<evidence type="ECO:0000313" key="5">
    <source>
        <dbReference type="EMBL" id="VAW67918.1"/>
    </source>
</evidence>
<protein>
    <submittedName>
        <fullName evidence="5">Transcriptional regulator, AcrR family</fullName>
    </submittedName>
</protein>
<evidence type="ECO:0000256" key="1">
    <source>
        <dbReference type="ARBA" id="ARBA00023015"/>
    </source>
</evidence>